<feature type="domain" description="Low molecular weight antigen MTB12-like C-terminal" evidence="4">
    <location>
        <begin position="32"/>
        <end position="150"/>
    </location>
</feature>
<evidence type="ECO:0000313" key="5">
    <source>
        <dbReference type="EMBL" id="TLF79508.1"/>
    </source>
</evidence>
<comment type="similarity">
    <text evidence="2">Belongs to the MTB12 family.</text>
</comment>
<accession>A0A5R8NXK9</accession>
<name>A0A5R8NXK9_9NOCA</name>
<gene>
    <name evidence="5" type="ORF">FEK34_09225</name>
</gene>
<evidence type="ECO:0000256" key="3">
    <source>
        <dbReference type="SAM" id="SignalP"/>
    </source>
</evidence>
<dbReference type="Proteomes" id="UP000306378">
    <property type="component" value="Unassembled WGS sequence"/>
</dbReference>
<protein>
    <recommendedName>
        <fullName evidence="4">Low molecular weight antigen MTB12-like C-terminal domain-containing protein</fullName>
    </recommendedName>
</protein>
<keyword evidence="1 3" id="KW-0732">Signal</keyword>
<dbReference type="EMBL" id="VBUT01000003">
    <property type="protein sequence ID" value="TLF79508.1"/>
    <property type="molecule type" value="Genomic_DNA"/>
</dbReference>
<proteinExistence type="inferred from homology"/>
<evidence type="ECO:0000259" key="4">
    <source>
        <dbReference type="Pfam" id="PF26580"/>
    </source>
</evidence>
<comment type="caution">
    <text evidence="5">The sequence shown here is derived from an EMBL/GenBank/DDBJ whole genome shotgun (WGS) entry which is preliminary data.</text>
</comment>
<evidence type="ECO:0000313" key="6">
    <source>
        <dbReference type="Proteomes" id="UP000306378"/>
    </source>
</evidence>
<reference evidence="5 6" key="1">
    <citation type="submission" date="2019-05" db="EMBL/GenBank/DDBJ databases">
        <title>Genomes sequences of two Nocardia cyriacigeorgica environmental isolates, type strains Nocardia asteroides ATCC 19247 and Nocardia cyriacigeorgica DSM 44484.</title>
        <authorList>
            <person name="Vautrin F."/>
            <person name="Bergeron E."/>
            <person name="Dubost A."/>
            <person name="Abrouk D."/>
            <person name="Rodriguez Nava V."/>
            <person name="Pujic P."/>
        </authorList>
    </citation>
    <scope>NUCLEOTIDE SEQUENCE [LARGE SCALE GENOMIC DNA]</scope>
    <source>
        <strain evidence="5 6">EML 446</strain>
    </source>
</reference>
<feature type="signal peptide" evidence="3">
    <location>
        <begin position="1"/>
        <end position="26"/>
    </location>
</feature>
<organism evidence="5 6">
    <name type="scientific">Nocardia cyriacigeorgica</name>
    <dbReference type="NCBI Taxonomy" id="135487"/>
    <lineage>
        <taxon>Bacteria</taxon>
        <taxon>Bacillati</taxon>
        <taxon>Actinomycetota</taxon>
        <taxon>Actinomycetes</taxon>
        <taxon>Mycobacteriales</taxon>
        <taxon>Nocardiaceae</taxon>
        <taxon>Nocardia</taxon>
    </lineage>
</organism>
<evidence type="ECO:0000256" key="1">
    <source>
        <dbReference type="ARBA" id="ARBA00022729"/>
    </source>
</evidence>
<dbReference type="AlphaFoldDB" id="A0A5R8NXK9"/>
<evidence type="ECO:0000256" key="2">
    <source>
        <dbReference type="ARBA" id="ARBA00093774"/>
    </source>
</evidence>
<dbReference type="RefSeq" id="WP_138447387.1">
    <property type="nucleotide sequence ID" value="NZ_VBUT01000003.1"/>
</dbReference>
<dbReference type="Pfam" id="PF26580">
    <property type="entry name" value="Mtb12_C"/>
    <property type="match status" value="1"/>
</dbReference>
<feature type="chain" id="PRO_5024423768" description="Low molecular weight antigen MTB12-like C-terminal domain-containing protein" evidence="3">
    <location>
        <begin position="27"/>
        <end position="154"/>
    </location>
</feature>
<sequence length="154" mass="16436">MILRRAGLLVSASLALTFGPAGPATADSDPAPPSAEALDDQLTTGLDPVARTWAWTHPVRNAHKLAFVQGAQADPELPYRLAQTVHETGAKLRIIGVNPKPLGEAFYANANITLNGQTTPAEIPFVDEDGTWKVELIWACTMLSMFGEQSPACD</sequence>
<dbReference type="InterPro" id="IPR058644">
    <property type="entry name" value="Mtb12-like_C"/>
</dbReference>